<dbReference type="KEGG" id="pgz:C2E15_06710"/>
<dbReference type="AlphaFoldDB" id="A0A2L0IDZ7"/>
<name>A0A2L0IDZ7_9GAMM</name>
<reference evidence="1 2" key="1">
    <citation type="submission" date="2018-01" db="EMBL/GenBank/DDBJ databases">
        <title>Complete and assembled Genome of Pantoea gaviniae DSM22758T.</title>
        <authorList>
            <person name="Stevens M.J.A."/>
            <person name="Zurfluh K."/>
            <person name="Stephan R."/>
        </authorList>
    </citation>
    <scope>NUCLEOTIDE SEQUENCE [LARGE SCALE GENOMIC DNA]</scope>
    <source>
        <strain evidence="1 2">DSM 22758</strain>
    </source>
</reference>
<dbReference type="Proteomes" id="UP000238365">
    <property type="component" value="Chromosome"/>
</dbReference>
<evidence type="ECO:0000313" key="1">
    <source>
        <dbReference type="EMBL" id="AUX92803.1"/>
    </source>
</evidence>
<sequence>MRSVNKKVITGLINVKINVFIKGVQGHKILIKATAVQIFSKSILRASGVIRWAINGFKDLIKQLNNKLVTCYLINLSSFNEG</sequence>
<organism evidence="1 2">
    <name type="scientific">Mixta gaviniae</name>
    <dbReference type="NCBI Taxonomy" id="665914"/>
    <lineage>
        <taxon>Bacteria</taxon>
        <taxon>Pseudomonadati</taxon>
        <taxon>Pseudomonadota</taxon>
        <taxon>Gammaproteobacteria</taxon>
        <taxon>Enterobacterales</taxon>
        <taxon>Erwiniaceae</taxon>
        <taxon>Mixta</taxon>
    </lineage>
</organism>
<accession>A0A2L0IDZ7</accession>
<gene>
    <name evidence="1" type="ORF">C2E15_06710</name>
</gene>
<protein>
    <submittedName>
        <fullName evidence="1">Uncharacterized protein</fullName>
    </submittedName>
</protein>
<keyword evidence="2" id="KW-1185">Reference proteome</keyword>
<evidence type="ECO:0000313" key="2">
    <source>
        <dbReference type="Proteomes" id="UP000238365"/>
    </source>
</evidence>
<dbReference type="EMBL" id="CP026377">
    <property type="protein sequence ID" value="AUX92803.1"/>
    <property type="molecule type" value="Genomic_DNA"/>
</dbReference>
<proteinExistence type="predicted"/>